<protein>
    <submittedName>
        <fullName evidence="2">Uncharacterized protein</fullName>
    </submittedName>
</protein>
<name>A0A506URL6_9PROT</name>
<proteinExistence type="predicted"/>
<accession>A0A506URL6</accession>
<gene>
    <name evidence="2" type="ORF">E3202_03515</name>
</gene>
<keyword evidence="1" id="KW-0732">Signal</keyword>
<feature type="chain" id="PRO_5021216916" evidence="1">
    <location>
        <begin position="33"/>
        <end position="310"/>
    </location>
</feature>
<reference evidence="2 3" key="1">
    <citation type="submission" date="2019-03" db="EMBL/GenBank/DDBJ databases">
        <title>The complete genome sequence of Neokomagataea sp. Jb2 NBRC113641.</title>
        <authorList>
            <person name="Chua K.-O."/>
            <person name="Chan K.-G."/>
            <person name="See-Too W.-S."/>
        </authorList>
    </citation>
    <scope>NUCLEOTIDE SEQUENCE [LARGE SCALE GENOMIC DNA]</scope>
    <source>
        <strain evidence="2 3">Jb2</strain>
    </source>
</reference>
<dbReference type="RefSeq" id="WP_165599491.1">
    <property type="nucleotide sequence ID" value="NZ_SORY01000002.1"/>
</dbReference>
<feature type="signal peptide" evidence="1">
    <location>
        <begin position="1"/>
        <end position="32"/>
    </location>
</feature>
<organism evidence="2 3">
    <name type="scientific">Oecophyllibacter saccharovorans</name>
    <dbReference type="NCBI Taxonomy" id="2558360"/>
    <lineage>
        <taxon>Bacteria</taxon>
        <taxon>Pseudomonadati</taxon>
        <taxon>Pseudomonadota</taxon>
        <taxon>Alphaproteobacteria</taxon>
        <taxon>Acetobacterales</taxon>
        <taxon>Acetobacteraceae</taxon>
        <taxon>Oecophyllibacter</taxon>
    </lineage>
</organism>
<sequence length="310" mass="32428">MSSAHSFFGKGALLGMSALACAALVNVAPASAQSQPQAPIMVSQAAGQALSGLNQSVSAQDQATSALNARGAQLAARADRPQTLTFQVALVTLPGGEDDVQNVLDKAPKGAGFQQLSTYLAQALPKATLAVVPPSGIVTSWNGHMVADIVFVQRIPFVSAAGNLNRDIFIGQGIIGGCQANGQPLVVNGITLSSPVCTALLQTADIPRDDRHRVIGGTLANYGTSLHIDITNDEMPNNQIGGHMQAINVSPVRFDKIEHEGMTVVLPVKTANTMDREFIAPKGMASIYPLPYNTHTHSRLAVVLQPNNAQ</sequence>
<dbReference type="EMBL" id="SORZ01000001">
    <property type="protein sequence ID" value="TPW35990.1"/>
    <property type="molecule type" value="Genomic_DNA"/>
</dbReference>
<evidence type="ECO:0000313" key="2">
    <source>
        <dbReference type="EMBL" id="TPW35990.1"/>
    </source>
</evidence>
<evidence type="ECO:0000313" key="3">
    <source>
        <dbReference type="Proteomes" id="UP000315037"/>
    </source>
</evidence>
<dbReference type="AlphaFoldDB" id="A0A506URL6"/>
<comment type="caution">
    <text evidence="2">The sequence shown here is derived from an EMBL/GenBank/DDBJ whole genome shotgun (WGS) entry which is preliminary data.</text>
</comment>
<evidence type="ECO:0000256" key="1">
    <source>
        <dbReference type="SAM" id="SignalP"/>
    </source>
</evidence>
<dbReference type="Proteomes" id="UP000315037">
    <property type="component" value="Unassembled WGS sequence"/>
</dbReference>
<keyword evidence="3" id="KW-1185">Reference proteome</keyword>